<keyword evidence="1" id="KW-1133">Transmembrane helix</keyword>
<dbReference type="PANTHER" id="PTHR43689">
    <property type="entry name" value="HYDROLASE"/>
    <property type="match status" value="1"/>
</dbReference>
<reference evidence="4" key="1">
    <citation type="submission" date="2015-07" db="EMBL/GenBank/DDBJ databases">
        <authorList>
            <person name="Rodrigo-Torres Lidia"/>
            <person name="Arahal R.David."/>
        </authorList>
    </citation>
    <scope>NUCLEOTIDE SEQUENCE [LARGE SCALE GENOMIC DNA]</scope>
    <source>
        <strain evidence="4">CECT 4801</strain>
    </source>
</reference>
<dbReference type="AlphaFoldDB" id="A0A0M6YE39"/>
<organism evidence="3 4">
    <name type="scientific">Roseibium aggregatum</name>
    <dbReference type="NCBI Taxonomy" id="187304"/>
    <lineage>
        <taxon>Bacteria</taxon>
        <taxon>Pseudomonadati</taxon>
        <taxon>Pseudomonadota</taxon>
        <taxon>Alphaproteobacteria</taxon>
        <taxon>Hyphomicrobiales</taxon>
        <taxon>Stappiaceae</taxon>
        <taxon>Roseibium</taxon>
    </lineage>
</organism>
<evidence type="ECO:0000259" key="2">
    <source>
        <dbReference type="Pfam" id="PF00561"/>
    </source>
</evidence>
<dbReference type="PRINTS" id="PR00111">
    <property type="entry name" value="ABHYDROLASE"/>
</dbReference>
<dbReference type="STRING" id="187304.B0E33_16100"/>
<dbReference type="SUPFAM" id="SSF53474">
    <property type="entry name" value="alpha/beta-Hydrolases"/>
    <property type="match status" value="1"/>
</dbReference>
<keyword evidence="4" id="KW-1185">Reference proteome</keyword>
<sequence length="345" mass="37201">MLRARCYVRAMIPFLIALLVAACLFVAYSLFRARQISRTYTPDGSLAEVNGAQMHYHFVPAPQAASERPVLVFLHGASGNAYDMKLAFEGAFKGRYSLLFIDRPGLGFSQRSRTGRNTPESQAELIAGLLAKLGIGTSVVVGHSLGGAVTAAVGLAAPERVKGLVFLAPVSHVWPGGVNWYYKVAAMPVIGWLFAWTLTIPVGERLVPQMLKHVFHPDPPLAGYAASVRLPLLFRPESFRSNAADICSLKDAVRQQSRQYGKLGQPSLIITGTKDTVVWPSIHCEGLLQDLPDAELLMLGAAGHMPQHTHADEIVSGIDRLVARIEASEDKAGAAEARAGTLRTA</sequence>
<dbReference type="PANTHER" id="PTHR43689:SF8">
    <property type="entry name" value="ALPHA_BETA-HYDROLASES SUPERFAMILY PROTEIN"/>
    <property type="match status" value="1"/>
</dbReference>
<keyword evidence="1" id="KW-0812">Transmembrane</keyword>
<keyword evidence="3" id="KW-0378">Hydrolase</keyword>
<keyword evidence="1" id="KW-0472">Membrane</keyword>
<dbReference type="InterPro" id="IPR000073">
    <property type="entry name" value="AB_hydrolase_1"/>
</dbReference>
<accession>A0A0M6YE39</accession>
<dbReference type="EMBL" id="CXST01000005">
    <property type="protein sequence ID" value="CTQ47080.1"/>
    <property type="molecule type" value="Genomic_DNA"/>
</dbReference>
<feature type="transmembrane region" description="Helical" evidence="1">
    <location>
        <begin position="12"/>
        <end position="31"/>
    </location>
</feature>
<feature type="domain" description="AB hydrolase-1" evidence="2">
    <location>
        <begin position="69"/>
        <end position="310"/>
    </location>
</feature>
<dbReference type="PROSITE" id="PS51257">
    <property type="entry name" value="PROKAR_LIPOPROTEIN"/>
    <property type="match status" value="1"/>
</dbReference>
<evidence type="ECO:0000256" key="1">
    <source>
        <dbReference type="SAM" id="Phobius"/>
    </source>
</evidence>
<dbReference type="EC" id="3.7.1.9" evidence="3"/>
<dbReference type="Gene3D" id="3.40.50.1820">
    <property type="entry name" value="alpha/beta hydrolase"/>
    <property type="match status" value="1"/>
</dbReference>
<dbReference type="GO" id="GO:0018775">
    <property type="term" value="F:2-hydroxymuconate-semialdehyde hydrolase activity"/>
    <property type="evidence" value="ECO:0007669"/>
    <property type="project" value="UniProtKB-EC"/>
</dbReference>
<dbReference type="Pfam" id="PF00561">
    <property type="entry name" value="Abhydrolase_1"/>
    <property type="match status" value="1"/>
</dbReference>
<name>A0A0M6YE39_9HYPH</name>
<dbReference type="Proteomes" id="UP000048926">
    <property type="component" value="Unassembled WGS sequence"/>
</dbReference>
<dbReference type="InterPro" id="IPR029058">
    <property type="entry name" value="AB_hydrolase_fold"/>
</dbReference>
<gene>
    <name evidence="3" type="primary">xylF_2</name>
    <name evidence="3" type="ORF">LAL4801_05541</name>
</gene>
<protein>
    <submittedName>
        <fullName evidence="3">2-hydroxymuconate semialdehyde hydrolase</fullName>
        <ecNumber evidence="3">3.7.1.9</ecNumber>
    </submittedName>
</protein>
<proteinExistence type="predicted"/>
<dbReference type="OrthoDB" id="9815441at2"/>
<evidence type="ECO:0000313" key="4">
    <source>
        <dbReference type="Proteomes" id="UP000048926"/>
    </source>
</evidence>
<evidence type="ECO:0000313" key="3">
    <source>
        <dbReference type="EMBL" id="CTQ47080.1"/>
    </source>
</evidence>